<protein>
    <submittedName>
        <fullName evidence="1">Uncharacterized protein</fullName>
    </submittedName>
</protein>
<gene>
    <name evidence="1" type="ORF">K469DRAFT_312616</name>
</gene>
<accession>A0A6A6EK31</accession>
<evidence type="ECO:0000313" key="1">
    <source>
        <dbReference type="EMBL" id="KAF2192497.1"/>
    </source>
</evidence>
<evidence type="ECO:0000313" key="2">
    <source>
        <dbReference type="Proteomes" id="UP000800200"/>
    </source>
</evidence>
<sequence>MFCQERNADLHVTMQDARPNHCCTADEETRRYLLDWSEPNTFLAKCWIDDKVHNRDRMIIAMGSMLLMRSFGTPCSIMVLT</sequence>
<organism evidence="1 2">
    <name type="scientific">Zopfia rhizophila CBS 207.26</name>
    <dbReference type="NCBI Taxonomy" id="1314779"/>
    <lineage>
        <taxon>Eukaryota</taxon>
        <taxon>Fungi</taxon>
        <taxon>Dikarya</taxon>
        <taxon>Ascomycota</taxon>
        <taxon>Pezizomycotina</taxon>
        <taxon>Dothideomycetes</taxon>
        <taxon>Dothideomycetes incertae sedis</taxon>
        <taxon>Zopfiaceae</taxon>
        <taxon>Zopfia</taxon>
    </lineage>
</organism>
<dbReference type="Proteomes" id="UP000800200">
    <property type="component" value="Unassembled WGS sequence"/>
</dbReference>
<reference evidence="1" key="1">
    <citation type="journal article" date="2020" name="Stud. Mycol.">
        <title>101 Dothideomycetes genomes: a test case for predicting lifestyles and emergence of pathogens.</title>
        <authorList>
            <person name="Haridas S."/>
            <person name="Albert R."/>
            <person name="Binder M."/>
            <person name="Bloem J."/>
            <person name="Labutti K."/>
            <person name="Salamov A."/>
            <person name="Andreopoulos B."/>
            <person name="Baker S."/>
            <person name="Barry K."/>
            <person name="Bills G."/>
            <person name="Bluhm B."/>
            <person name="Cannon C."/>
            <person name="Castanera R."/>
            <person name="Culley D."/>
            <person name="Daum C."/>
            <person name="Ezra D."/>
            <person name="Gonzalez J."/>
            <person name="Henrissat B."/>
            <person name="Kuo A."/>
            <person name="Liang C."/>
            <person name="Lipzen A."/>
            <person name="Lutzoni F."/>
            <person name="Magnuson J."/>
            <person name="Mondo S."/>
            <person name="Nolan M."/>
            <person name="Ohm R."/>
            <person name="Pangilinan J."/>
            <person name="Park H.-J."/>
            <person name="Ramirez L."/>
            <person name="Alfaro M."/>
            <person name="Sun H."/>
            <person name="Tritt A."/>
            <person name="Yoshinaga Y."/>
            <person name="Zwiers L.-H."/>
            <person name="Turgeon B."/>
            <person name="Goodwin S."/>
            <person name="Spatafora J."/>
            <person name="Crous P."/>
            <person name="Grigoriev I."/>
        </authorList>
    </citation>
    <scope>NUCLEOTIDE SEQUENCE</scope>
    <source>
        <strain evidence="1">CBS 207.26</strain>
    </source>
</reference>
<dbReference type="EMBL" id="ML994615">
    <property type="protein sequence ID" value="KAF2192497.1"/>
    <property type="molecule type" value="Genomic_DNA"/>
</dbReference>
<proteinExistence type="predicted"/>
<name>A0A6A6EK31_9PEZI</name>
<dbReference type="AlphaFoldDB" id="A0A6A6EK31"/>
<keyword evidence="2" id="KW-1185">Reference proteome</keyword>